<comment type="caution">
    <text evidence="2">The sequence shown here is derived from an EMBL/GenBank/DDBJ whole genome shotgun (WGS) entry which is preliminary data.</text>
</comment>
<gene>
    <name evidence="2" type="ORF">CfE428DRAFT_0825</name>
</gene>
<proteinExistence type="predicted"/>
<dbReference type="Pfam" id="PF05685">
    <property type="entry name" value="Uma2"/>
    <property type="match status" value="1"/>
</dbReference>
<dbReference type="EMBL" id="ABVL01000002">
    <property type="protein sequence ID" value="EDY21580.1"/>
    <property type="molecule type" value="Genomic_DNA"/>
</dbReference>
<protein>
    <recommendedName>
        <fullName evidence="1">Putative restriction endonuclease domain-containing protein</fullName>
    </recommendedName>
</protein>
<dbReference type="Gene3D" id="3.90.1570.10">
    <property type="entry name" value="tt1808, chain A"/>
    <property type="match status" value="1"/>
</dbReference>
<dbReference type="CDD" id="cd06260">
    <property type="entry name" value="DUF820-like"/>
    <property type="match status" value="1"/>
</dbReference>
<feature type="domain" description="Putative restriction endonuclease" evidence="1">
    <location>
        <begin position="4"/>
        <end position="170"/>
    </location>
</feature>
<dbReference type="SUPFAM" id="SSF52980">
    <property type="entry name" value="Restriction endonuclease-like"/>
    <property type="match status" value="1"/>
</dbReference>
<dbReference type="PANTHER" id="PTHR34107">
    <property type="entry name" value="SLL0198 PROTEIN-RELATED"/>
    <property type="match status" value="1"/>
</dbReference>
<name>B4CVY8_9BACT</name>
<dbReference type="Proteomes" id="UP000005824">
    <property type="component" value="Unassembled WGS sequence"/>
</dbReference>
<dbReference type="AlphaFoldDB" id="B4CVY8"/>
<organism evidence="2 3">
    <name type="scientific">Chthoniobacter flavus Ellin428</name>
    <dbReference type="NCBI Taxonomy" id="497964"/>
    <lineage>
        <taxon>Bacteria</taxon>
        <taxon>Pseudomonadati</taxon>
        <taxon>Verrucomicrobiota</taxon>
        <taxon>Spartobacteria</taxon>
        <taxon>Chthoniobacterales</taxon>
        <taxon>Chthoniobacteraceae</taxon>
        <taxon>Chthoniobacter</taxon>
    </lineage>
</organism>
<evidence type="ECO:0000313" key="2">
    <source>
        <dbReference type="EMBL" id="EDY21580.1"/>
    </source>
</evidence>
<evidence type="ECO:0000259" key="1">
    <source>
        <dbReference type="Pfam" id="PF05685"/>
    </source>
</evidence>
<reference evidence="2 3" key="1">
    <citation type="journal article" date="2011" name="J. Bacteriol.">
        <title>Genome sequence of Chthoniobacter flavus Ellin428, an aerobic heterotrophic soil bacterium.</title>
        <authorList>
            <person name="Kant R."/>
            <person name="van Passel M.W."/>
            <person name="Palva A."/>
            <person name="Lucas S."/>
            <person name="Lapidus A."/>
            <person name="Glavina Del Rio T."/>
            <person name="Dalin E."/>
            <person name="Tice H."/>
            <person name="Bruce D."/>
            <person name="Goodwin L."/>
            <person name="Pitluck S."/>
            <person name="Larimer F.W."/>
            <person name="Land M.L."/>
            <person name="Hauser L."/>
            <person name="Sangwan P."/>
            <person name="de Vos W.M."/>
            <person name="Janssen P.H."/>
            <person name="Smidt H."/>
        </authorList>
    </citation>
    <scope>NUCLEOTIDE SEQUENCE [LARGE SCALE GENOMIC DNA]</scope>
    <source>
        <strain evidence="2 3">Ellin428</strain>
    </source>
</reference>
<dbReference type="STRING" id="497964.CfE428DRAFT_0825"/>
<sequence length="176" mass="19638">MTAAEFFLLPEGPPYFQLLDGDLYVSPSPRRYHQKLILRLAVLLQTYLDRTLLGEIYVAPSDVIFTEDTILNPDIYYVSRERMGILTDQGAEGAPDLVVEVLLPSTAKLDLGRKREVYAESGVKEMWVVSPKTSAVEIYRFPENPNEPVAVIGFGSSLTSPIFPGLVLLVSDLFKD</sequence>
<dbReference type="PANTHER" id="PTHR34107:SF4">
    <property type="entry name" value="SLL1222 PROTEIN"/>
    <property type="match status" value="1"/>
</dbReference>
<dbReference type="InterPro" id="IPR012296">
    <property type="entry name" value="Nuclease_put_TT1808"/>
</dbReference>
<dbReference type="InterPro" id="IPR011335">
    <property type="entry name" value="Restrct_endonuc-II-like"/>
</dbReference>
<accession>B4CVY8</accession>
<evidence type="ECO:0000313" key="3">
    <source>
        <dbReference type="Proteomes" id="UP000005824"/>
    </source>
</evidence>
<dbReference type="eggNOG" id="COG4636">
    <property type="taxonomic scope" value="Bacteria"/>
</dbReference>
<keyword evidence="3" id="KW-1185">Reference proteome</keyword>
<dbReference type="InParanoid" id="B4CVY8"/>
<dbReference type="InterPro" id="IPR008538">
    <property type="entry name" value="Uma2"/>
</dbReference>